<keyword evidence="4" id="KW-0560">Oxidoreductase</keyword>
<evidence type="ECO:0000256" key="5">
    <source>
        <dbReference type="SAM" id="SignalP"/>
    </source>
</evidence>
<dbReference type="AlphaFoldDB" id="A0A6A7ACF7"/>
<protein>
    <submittedName>
        <fullName evidence="7">FAD-binding domain-containing protein</fullName>
    </submittedName>
</protein>
<dbReference type="PROSITE" id="PS51387">
    <property type="entry name" value="FAD_PCMH"/>
    <property type="match status" value="1"/>
</dbReference>
<dbReference type="OrthoDB" id="2151789at2759"/>
<dbReference type="InterPro" id="IPR016166">
    <property type="entry name" value="FAD-bd_PCMH"/>
</dbReference>
<feature type="chain" id="PRO_5025341310" evidence="5">
    <location>
        <begin position="23"/>
        <end position="544"/>
    </location>
</feature>
<feature type="domain" description="FAD-binding PCMH-type" evidence="6">
    <location>
        <begin position="89"/>
        <end position="280"/>
    </location>
</feature>
<feature type="signal peptide" evidence="5">
    <location>
        <begin position="1"/>
        <end position="22"/>
    </location>
</feature>
<gene>
    <name evidence="7" type="ORF">CC86DRAFT_443759</name>
</gene>
<dbReference type="PANTHER" id="PTHR42973">
    <property type="entry name" value="BINDING OXIDOREDUCTASE, PUTATIVE (AFU_ORTHOLOGUE AFUA_1G17690)-RELATED"/>
    <property type="match status" value="1"/>
</dbReference>
<evidence type="ECO:0000313" key="7">
    <source>
        <dbReference type="EMBL" id="KAF2830916.1"/>
    </source>
</evidence>
<dbReference type="SUPFAM" id="SSF56176">
    <property type="entry name" value="FAD-binding/transporter-associated domain-like"/>
    <property type="match status" value="1"/>
</dbReference>
<keyword evidence="2" id="KW-0285">Flavoprotein</keyword>
<keyword evidence="8" id="KW-1185">Reference proteome</keyword>
<dbReference type="Gene3D" id="3.30.465.10">
    <property type="match status" value="1"/>
</dbReference>
<dbReference type="GO" id="GO:0071949">
    <property type="term" value="F:FAD binding"/>
    <property type="evidence" value="ECO:0007669"/>
    <property type="project" value="InterPro"/>
</dbReference>
<dbReference type="InterPro" id="IPR050416">
    <property type="entry name" value="FAD-linked_Oxidoreductase"/>
</dbReference>
<evidence type="ECO:0000256" key="2">
    <source>
        <dbReference type="ARBA" id="ARBA00022630"/>
    </source>
</evidence>
<dbReference type="GO" id="GO:0016491">
    <property type="term" value="F:oxidoreductase activity"/>
    <property type="evidence" value="ECO:0007669"/>
    <property type="project" value="UniProtKB-KW"/>
</dbReference>
<sequence>MSIPTDVVNISLLLLFIFTCHRFRLRSSQSRQNVEAAKLKNVDLDAISSKAARRLRAKLVEVLPESVVMPDDAEKFQDCLKGYWAQQACEMMPACVIRPRNVKEVSRAIWVLKGEYDRRRWERRMRPRNAPETATEGLFAIRSGGHSPAAGASSVQGGALIDLSLFDEVTPAEDGKSVVIGAGCRWVDVYKALEAKGLAVAGGRNSAVGVGGLTLGGGLSFFSPRYGMVCSNIIEYEVALADGCVVKASETSFPDLWRVLKGGGNNFGIVTRFTARAFPSSNIWSGFLYLPSSQAPKVLSCFREFLDRTVMNDEGKTYDEFAAGPIACFTYLQQLGVEAIAVALTHTKVPEDRKQWPTCWRTSGFSKLWRFWSTCSVKSLCAATDEMSVLNPSGRRQEFATTTILNDRATLEAAHDAYRDAIGEIRKCRIKNMSWTLVLQPMLPAWVRKGDTNVLGLESCSNDALVNVSFTVNWALSQDDATVQRITRATIEQIDAYAEAHDRRHRYRYMNYCGGWQRPFDGYGQGNVELMREGACVGGFKVGE</sequence>
<evidence type="ECO:0000256" key="4">
    <source>
        <dbReference type="ARBA" id="ARBA00023002"/>
    </source>
</evidence>
<keyword evidence="5" id="KW-0732">Signal</keyword>
<evidence type="ECO:0000256" key="3">
    <source>
        <dbReference type="ARBA" id="ARBA00022827"/>
    </source>
</evidence>
<comment type="similarity">
    <text evidence="1">Belongs to the oxygen-dependent FAD-linked oxidoreductase family.</text>
</comment>
<accession>A0A6A7ACF7</accession>
<dbReference type="InterPro" id="IPR036318">
    <property type="entry name" value="FAD-bd_PCMH-like_sf"/>
</dbReference>
<proteinExistence type="inferred from homology"/>
<name>A0A6A7ACF7_9PLEO</name>
<dbReference type="InterPro" id="IPR006094">
    <property type="entry name" value="Oxid_FAD_bind_N"/>
</dbReference>
<dbReference type="Proteomes" id="UP000799424">
    <property type="component" value="Unassembled WGS sequence"/>
</dbReference>
<dbReference type="InterPro" id="IPR016169">
    <property type="entry name" value="FAD-bd_PCMH_sub2"/>
</dbReference>
<evidence type="ECO:0000259" key="6">
    <source>
        <dbReference type="PROSITE" id="PS51387"/>
    </source>
</evidence>
<evidence type="ECO:0000256" key="1">
    <source>
        <dbReference type="ARBA" id="ARBA00005466"/>
    </source>
</evidence>
<dbReference type="EMBL" id="MU006219">
    <property type="protein sequence ID" value="KAF2830916.1"/>
    <property type="molecule type" value="Genomic_DNA"/>
</dbReference>
<dbReference type="Pfam" id="PF01565">
    <property type="entry name" value="FAD_binding_4"/>
    <property type="match status" value="1"/>
</dbReference>
<reference evidence="7" key="1">
    <citation type="journal article" date="2020" name="Stud. Mycol.">
        <title>101 Dothideomycetes genomes: a test case for predicting lifestyles and emergence of pathogens.</title>
        <authorList>
            <person name="Haridas S."/>
            <person name="Albert R."/>
            <person name="Binder M."/>
            <person name="Bloem J."/>
            <person name="Labutti K."/>
            <person name="Salamov A."/>
            <person name="Andreopoulos B."/>
            <person name="Baker S."/>
            <person name="Barry K."/>
            <person name="Bills G."/>
            <person name="Bluhm B."/>
            <person name="Cannon C."/>
            <person name="Castanera R."/>
            <person name="Culley D."/>
            <person name="Daum C."/>
            <person name="Ezra D."/>
            <person name="Gonzalez J."/>
            <person name="Henrissat B."/>
            <person name="Kuo A."/>
            <person name="Liang C."/>
            <person name="Lipzen A."/>
            <person name="Lutzoni F."/>
            <person name="Magnuson J."/>
            <person name="Mondo S."/>
            <person name="Nolan M."/>
            <person name="Ohm R."/>
            <person name="Pangilinan J."/>
            <person name="Park H.-J."/>
            <person name="Ramirez L."/>
            <person name="Alfaro M."/>
            <person name="Sun H."/>
            <person name="Tritt A."/>
            <person name="Yoshinaga Y."/>
            <person name="Zwiers L.-H."/>
            <person name="Turgeon B."/>
            <person name="Goodwin S."/>
            <person name="Spatafora J."/>
            <person name="Crous P."/>
            <person name="Grigoriev I."/>
        </authorList>
    </citation>
    <scope>NUCLEOTIDE SEQUENCE</scope>
    <source>
        <strain evidence="7">CBS 113818</strain>
    </source>
</reference>
<dbReference type="PANTHER" id="PTHR42973:SF4">
    <property type="entry name" value="FAD BINDING DOMAIN PROTEIN"/>
    <property type="match status" value="1"/>
</dbReference>
<evidence type="ECO:0000313" key="8">
    <source>
        <dbReference type="Proteomes" id="UP000799424"/>
    </source>
</evidence>
<organism evidence="7 8">
    <name type="scientific">Ophiobolus disseminans</name>
    <dbReference type="NCBI Taxonomy" id="1469910"/>
    <lineage>
        <taxon>Eukaryota</taxon>
        <taxon>Fungi</taxon>
        <taxon>Dikarya</taxon>
        <taxon>Ascomycota</taxon>
        <taxon>Pezizomycotina</taxon>
        <taxon>Dothideomycetes</taxon>
        <taxon>Pleosporomycetidae</taxon>
        <taxon>Pleosporales</taxon>
        <taxon>Pleosporineae</taxon>
        <taxon>Phaeosphaeriaceae</taxon>
        <taxon>Ophiobolus</taxon>
    </lineage>
</organism>
<keyword evidence="3" id="KW-0274">FAD</keyword>